<evidence type="ECO:0000256" key="3">
    <source>
        <dbReference type="ARBA" id="ARBA00022833"/>
    </source>
</evidence>
<keyword evidence="8" id="KW-1185">Reference proteome</keyword>
<protein>
    <recommendedName>
        <fullName evidence="6">BED-type domain-containing protein</fullName>
    </recommendedName>
</protein>
<evidence type="ECO:0000313" key="7">
    <source>
        <dbReference type="EMBL" id="CAI8616842.1"/>
    </source>
</evidence>
<evidence type="ECO:0000313" key="8">
    <source>
        <dbReference type="Proteomes" id="UP001157006"/>
    </source>
</evidence>
<evidence type="ECO:0000256" key="1">
    <source>
        <dbReference type="ARBA" id="ARBA00022723"/>
    </source>
</evidence>
<dbReference type="InterPro" id="IPR053031">
    <property type="entry name" value="Cuticle_assoc_protein"/>
</dbReference>
<reference evidence="7 8" key="1">
    <citation type="submission" date="2023-01" db="EMBL/GenBank/DDBJ databases">
        <authorList>
            <person name="Kreplak J."/>
        </authorList>
    </citation>
    <scope>NUCLEOTIDE SEQUENCE [LARGE SCALE GENOMIC DNA]</scope>
</reference>
<dbReference type="InterPro" id="IPR003656">
    <property type="entry name" value="Znf_BED"/>
</dbReference>
<keyword evidence="3" id="KW-0862">Zinc</keyword>
<accession>A0AAV1B5U5</accession>
<dbReference type="Proteomes" id="UP001157006">
    <property type="component" value="Chromosome 6"/>
</dbReference>
<evidence type="ECO:0000259" key="6">
    <source>
        <dbReference type="PROSITE" id="PS50808"/>
    </source>
</evidence>
<name>A0AAV1B5U5_VICFA</name>
<dbReference type="PROSITE" id="PS50808">
    <property type="entry name" value="ZF_BED"/>
    <property type="match status" value="1"/>
</dbReference>
<evidence type="ECO:0000256" key="5">
    <source>
        <dbReference type="SAM" id="MobiDB-lite"/>
    </source>
</evidence>
<dbReference type="Pfam" id="PF02892">
    <property type="entry name" value="zf-BED"/>
    <property type="match status" value="1"/>
</dbReference>
<dbReference type="AlphaFoldDB" id="A0AAV1B5U5"/>
<dbReference type="PANTHER" id="PTHR34396">
    <property type="entry name" value="OS03G0264950 PROTEIN-RELATED"/>
    <property type="match status" value="1"/>
</dbReference>
<dbReference type="GO" id="GO:1990837">
    <property type="term" value="F:sequence-specific double-stranded DNA binding"/>
    <property type="evidence" value="ECO:0007669"/>
    <property type="project" value="TreeGrafter"/>
</dbReference>
<evidence type="ECO:0000256" key="2">
    <source>
        <dbReference type="ARBA" id="ARBA00022771"/>
    </source>
</evidence>
<dbReference type="GO" id="GO:0005634">
    <property type="term" value="C:nucleus"/>
    <property type="evidence" value="ECO:0007669"/>
    <property type="project" value="TreeGrafter"/>
</dbReference>
<dbReference type="PANTHER" id="PTHR34396:SF27">
    <property type="entry name" value="OS08G0208700 PROTEIN"/>
    <property type="match status" value="1"/>
</dbReference>
<dbReference type="EMBL" id="OX451741">
    <property type="protein sequence ID" value="CAI8616842.1"/>
    <property type="molecule type" value="Genomic_DNA"/>
</dbReference>
<feature type="region of interest" description="Disordered" evidence="5">
    <location>
        <begin position="79"/>
        <end position="98"/>
    </location>
</feature>
<feature type="domain" description="BED-type" evidence="6">
    <location>
        <begin position="32"/>
        <end position="92"/>
    </location>
</feature>
<dbReference type="SUPFAM" id="SSF57667">
    <property type="entry name" value="beta-beta-alpha zinc fingers"/>
    <property type="match status" value="1"/>
</dbReference>
<dbReference type="GO" id="GO:0008270">
    <property type="term" value="F:zinc ion binding"/>
    <property type="evidence" value="ECO:0007669"/>
    <property type="project" value="UniProtKB-KW"/>
</dbReference>
<dbReference type="GO" id="GO:0006357">
    <property type="term" value="P:regulation of transcription by RNA polymerase II"/>
    <property type="evidence" value="ECO:0007669"/>
    <property type="project" value="TreeGrafter"/>
</dbReference>
<organism evidence="7 8">
    <name type="scientific">Vicia faba</name>
    <name type="common">Broad bean</name>
    <name type="synonym">Faba vulgaris</name>
    <dbReference type="NCBI Taxonomy" id="3906"/>
    <lineage>
        <taxon>Eukaryota</taxon>
        <taxon>Viridiplantae</taxon>
        <taxon>Streptophyta</taxon>
        <taxon>Embryophyta</taxon>
        <taxon>Tracheophyta</taxon>
        <taxon>Spermatophyta</taxon>
        <taxon>Magnoliopsida</taxon>
        <taxon>eudicotyledons</taxon>
        <taxon>Gunneridae</taxon>
        <taxon>Pentapetalae</taxon>
        <taxon>rosids</taxon>
        <taxon>fabids</taxon>
        <taxon>Fabales</taxon>
        <taxon>Fabaceae</taxon>
        <taxon>Papilionoideae</taxon>
        <taxon>50 kb inversion clade</taxon>
        <taxon>NPAAA clade</taxon>
        <taxon>Hologalegina</taxon>
        <taxon>IRL clade</taxon>
        <taxon>Fabeae</taxon>
        <taxon>Vicia</taxon>
    </lineage>
</organism>
<dbReference type="SMART" id="SM00614">
    <property type="entry name" value="ZnF_BED"/>
    <property type="match status" value="1"/>
</dbReference>
<gene>
    <name evidence="7" type="ORF">VFH_VI047720</name>
</gene>
<sequence length="183" mass="21448">MTKNVEHISLTTSASTHDEVILPPYPKEKKRQIWSNMWNHFTAMEGDEKKAKCQYCGVLIKYSNRTSGMQTHLGRCTAYDHDKTQPTQPNKRRKTNSEGKIVCSPSYSKFDQEECQALLVKTFMCCELPFCFVKNEVFRKLLITLQPRFYIPSRSTSRLDIWALYLEEKEKLKNSCQIMEEFV</sequence>
<keyword evidence="2 4" id="KW-0863">Zinc-finger</keyword>
<proteinExistence type="predicted"/>
<dbReference type="InterPro" id="IPR036236">
    <property type="entry name" value="Znf_C2H2_sf"/>
</dbReference>
<evidence type="ECO:0000256" key="4">
    <source>
        <dbReference type="PROSITE-ProRule" id="PRU00027"/>
    </source>
</evidence>
<keyword evidence="1" id="KW-0479">Metal-binding</keyword>